<keyword evidence="6" id="KW-0067">ATP-binding</keyword>
<evidence type="ECO:0000259" key="3">
    <source>
        <dbReference type="PROSITE" id="PS50966"/>
    </source>
</evidence>
<proteinExistence type="predicted"/>
<dbReference type="SUPFAM" id="SSF52540">
    <property type="entry name" value="P-loop containing nucleoside triphosphate hydrolases"/>
    <property type="match status" value="2"/>
</dbReference>
<dbReference type="InterPro" id="IPR013663">
    <property type="entry name" value="Helicase_SWF/SNF/SWI_bac"/>
</dbReference>
<dbReference type="PATRIC" id="fig|1430899.3.peg.456"/>
<keyword evidence="1" id="KW-0378">Hydrolase</keyword>
<dbReference type="GO" id="GO:0005524">
    <property type="term" value="F:ATP binding"/>
    <property type="evidence" value="ECO:0007669"/>
    <property type="project" value="InterPro"/>
</dbReference>
<evidence type="ECO:0000313" key="6">
    <source>
        <dbReference type="EMBL" id="KMT60750.1"/>
    </source>
</evidence>
<dbReference type="CDD" id="cd18793">
    <property type="entry name" value="SF2_C_SNF"/>
    <property type="match status" value="1"/>
</dbReference>
<dbReference type="SMART" id="SM00487">
    <property type="entry name" value="DEXDc"/>
    <property type="match status" value="1"/>
</dbReference>
<dbReference type="FunFam" id="3.40.50.300:FF:000533">
    <property type="entry name" value="Helicase, Snf2 family"/>
    <property type="match status" value="1"/>
</dbReference>
<keyword evidence="7" id="KW-1185">Reference proteome</keyword>
<evidence type="ECO:0000259" key="4">
    <source>
        <dbReference type="PROSITE" id="PS51192"/>
    </source>
</evidence>
<dbReference type="GO" id="GO:0004386">
    <property type="term" value="F:helicase activity"/>
    <property type="evidence" value="ECO:0007669"/>
    <property type="project" value="UniProtKB-KW"/>
</dbReference>
<organism evidence="6 7">
    <name type="scientific">Listeria fleischmannii 1991</name>
    <dbReference type="NCBI Taxonomy" id="1430899"/>
    <lineage>
        <taxon>Bacteria</taxon>
        <taxon>Bacillati</taxon>
        <taxon>Bacillota</taxon>
        <taxon>Bacilli</taxon>
        <taxon>Bacillales</taxon>
        <taxon>Listeriaceae</taxon>
        <taxon>Listeria</taxon>
    </lineage>
</organism>
<evidence type="ECO:0000313" key="7">
    <source>
        <dbReference type="Proteomes" id="UP000052258"/>
    </source>
</evidence>
<dbReference type="Proteomes" id="UP000052258">
    <property type="component" value="Unassembled WGS sequence"/>
</dbReference>
<dbReference type="InterPro" id="IPR007527">
    <property type="entry name" value="Znf_SWIM"/>
</dbReference>
<keyword evidence="6" id="KW-0547">Nucleotide-binding</keyword>
<keyword evidence="6" id="KW-0347">Helicase</keyword>
<reference evidence="6 7" key="1">
    <citation type="journal article" date="2015" name="Genome Biol. Evol.">
        <title>Comparative Genomics of Listeria Sensu Lato: Genus-Wide Differences in Evolutionary Dynamics and the Progressive Gain of Complex, Potentially Pathogenicity-Related Traits through Lateral Gene Transfer.</title>
        <authorList>
            <person name="Chiara M."/>
            <person name="Caruso M."/>
            <person name="D'Erchia A.M."/>
            <person name="Manzari C."/>
            <person name="Fraccalvieri R."/>
            <person name="Goffredo E."/>
            <person name="Latorre L."/>
            <person name="Miccolupo A."/>
            <person name="Padalino I."/>
            <person name="Santagada G."/>
            <person name="Chiocco D."/>
            <person name="Pesole G."/>
            <person name="Horner D.S."/>
            <person name="Parisi A."/>
        </authorList>
    </citation>
    <scope>NUCLEOTIDE SEQUENCE [LARGE SCALE GENOMIC DNA]</scope>
    <source>
        <strain evidence="6 7">1991</strain>
    </source>
</reference>
<dbReference type="InterPro" id="IPR001650">
    <property type="entry name" value="Helicase_C-like"/>
</dbReference>
<dbReference type="PANTHER" id="PTHR10799">
    <property type="entry name" value="SNF2/RAD54 HELICASE FAMILY"/>
    <property type="match status" value="1"/>
</dbReference>
<dbReference type="Pfam" id="PF00176">
    <property type="entry name" value="SNF2-rel_dom"/>
    <property type="match status" value="1"/>
</dbReference>
<dbReference type="RefSeq" id="WP_059139869.1">
    <property type="nucleotide sequence ID" value="NZ_KQ130610.1"/>
</dbReference>
<dbReference type="InterPro" id="IPR038718">
    <property type="entry name" value="SNF2-like_sf"/>
</dbReference>
<dbReference type="Pfam" id="PF00271">
    <property type="entry name" value="Helicase_C"/>
    <property type="match status" value="1"/>
</dbReference>
<evidence type="ECO:0000259" key="5">
    <source>
        <dbReference type="PROSITE" id="PS51194"/>
    </source>
</evidence>
<dbReference type="GO" id="GO:0016787">
    <property type="term" value="F:hydrolase activity"/>
    <property type="evidence" value="ECO:0007669"/>
    <property type="project" value="UniProtKB-KW"/>
</dbReference>
<comment type="caution">
    <text evidence="6">The sequence shown here is derived from an EMBL/GenBank/DDBJ whole genome shotgun (WGS) entry which is preliminary data.</text>
</comment>
<dbReference type="Gene3D" id="3.40.50.10810">
    <property type="entry name" value="Tandem AAA-ATPase domain"/>
    <property type="match status" value="1"/>
</dbReference>
<protein>
    <submittedName>
        <fullName evidence="6">Helicase</fullName>
    </submittedName>
</protein>
<name>A0A0J8GDL9_9LIST</name>
<dbReference type="OrthoDB" id="9760715at2"/>
<feature type="domain" description="Helicase C-terminal" evidence="5">
    <location>
        <begin position="898"/>
        <end position="1055"/>
    </location>
</feature>
<feature type="domain" description="Helicase ATP-binding" evidence="4">
    <location>
        <begin position="628"/>
        <end position="790"/>
    </location>
</feature>
<dbReference type="SMART" id="SM00490">
    <property type="entry name" value="HELICc"/>
    <property type="match status" value="1"/>
</dbReference>
<dbReference type="AlphaFoldDB" id="A0A0J8GDL9"/>
<dbReference type="InterPro" id="IPR027417">
    <property type="entry name" value="P-loop_NTPase"/>
</dbReference>
<dbReference type="PROSITE" id="PS50966">
    <property type="entry name" value="ZF_SWIM"/>
    <property type="match status" value="1"/>
</dbReference>
<dbReference type="InterPro" id="IPR049730">
    <property type="entry name" value="SNF2/RAD54-like_C"/>
</dbReference>
<accession>A0A0J8GDL9</accession>
<dbReference type="PROSITE" id="PS51194">
    <property type="entry name" value="HELICASE_CTER"/>
    <property type="match status" value="1"/>
</dbReference>
<sequence length="1071" mass="124138">MKRQINIQDEMVPYQVKQDAKGLIKDEALYKIDKENGQTIFYFSDGEMVTETQTDVLDCTCDSHLYGERVCQHMYAAYLKKAELLHEKKKLSLKERILEQESVTLLSLFQESLAEQFDVPVVSAKTQLQVDYQLALKYENEQRQLIIELKVGQERTYVVKNIQAFLDAVRYNQLLTFTKNFTFDPNEHTFSEEDEAILQMLAQISDIQEMYDLSDAYFTRSYQDDKTLIITPYLAEELLEKLALKKASLQIFSEQNELLMRYPTIQIVKNALDFHYIFRSTSSGKYQIELESLQQAVFLDKYQLVFLDGTFHFLNHSEWLSIMPLVEFQKVTKSDVVQFNEARLSEMVSYVLPALQKSGTVDLDTSIQNRIINFPLKAQLFISIAEDGKHELKLQYAYADWIFEPFHFEENEGSDERIVIRDIETETKIMQLIENAPILFSGDHMVLSMKEQDLYHFYARIVPKLSEYVTIFMEDGMENMTFPDAEPVTTFDVADGSTFLSVSFEFLGIPEDETRDVLLSLREKKTYHRLKNGQFLSLEDESFEQIKRLFDVLDVRQNEVSETMQMPVYRGIQLYELENGQKDRQKFSKKYRELLEELHHFSEDHFTIPPELNATLRDYQIVGFEWMKSLAKYQLGGVLADDMGLGKTIQTIAFLLSELEENKTLDPVLIVTPASLLYNWLNEFNTFGENVSVEIVEGSKSARLEKLAHLEANHVYLISYQTLRQDAELLQENLFHTIILDESQMIKNYTTKVSQAVRSLKRKSMFALSGTPLENSVDELWTIFQTILPGFFPSLRKFKEVDHQKIAMLIRPFLLRRLKKDVARELPEKIETTLYSELTDEQKQIYLAYVEKIQAELSAGSYSQGEEQIRLLAGLTRLRQICCDPRLFIPDYSGESSKLIQLFDTVTAALDSGKRILIFSQFTSMLQLLKEGFSEREIPYFYLDGKTHARKRVEDVTAFNEGKKNIFLISLKAGGTGLNLTGADTVILFDLWWNPAIEEQAASRAHRIGQKNIVQVIRFIAKGTIEERIFELQQKKQALVDALIQPGEQLLNKLTTEEMKALLTFNKEGMR</sequence>
<dbReference type="Gene3D" id="3.40.50.300">
    <property type="entry name" value="P-loop containing nucleotide triphosphate hydrolases"/>
    <property type="match status" value="1"/>
</dbReference>
<evidence type="ECO:0000256" key="2">
    <source>
        <dbReference type="PROSITE-ProRule" id="PRU00325"/>
    </source>
</evidence>
<dbReference type="InterPro" id="IPR000330">
    <property type="entry name" value="SNF2_N"/>
</dbReference>
<evidence type="ECO:0000256" key="1">
    <source>
        <dbReference type="ARBA" id="ARBA00022801"/>
    </source>
</evidence>
<keyword evidence="2" id="KW-0479">Metal-binding</keyword>
<dbReference type="Pfam" id="PF08455">
    <property type="entry name" value="SNF2_assoc"/>
    <property type="match status" value="1"/>
</dbReference>
<dbReference type="GO" id="GO:0008270">
    <property type="term" value="F:zinc ion binding"/>
    <property type="evidence" value="ECO:0007669"/>
    <property type="project" value="UniProtKB-KW"/>
</dbReference>
<gene>
    <name evidence="6" type="ORF">X560_0441</name>
</gene>
<dbReference type="EMBL" id="AZHO01000006">
    <property type="protein sequence ID" value="KMT60750.1"/>
    <property type="molecule type" value="Genomic_DNA"/>
</dbReference>
<keyword evidence="2" id="KW-0863">Zinc-finger</keyword>
<feature type="domain" description="SWIM-type" evidence="3">
    <location>
        <begin position="50"/>
        <end position="82"/>
    </location>
</feature>
<dbReference type="InterPro" id="IPR014001">
    <property type="entry name" value="Helicase_ATP-bd"/>
</dbReference>
<dbReference type="PROSITE" id="PS51192">
    <property type="entry name" value="HELICASE_ATP_BIND_1"/>
    <property type="match status" value="1"/>
</dbReference>
<keyword evidence="2" id="KW-0862">Zinc</keyword>